<dbReference type="RefSeq" id="WP_100211604.1">
    <property type="nucleotide sequence ID" value="NZ_CP138495.1"/>
</dbReference>
<evidence type="ECO:0000256" key="2">
    <source>
        <dbReference type="ARBA" id="ARBA00022475"/>
    </source>
</evidence>
<keyword evidence="6 8" id="KW-1133">Transmembrane helix</keyword>
<dbReference type="Proteomes" id="UP000231564">
    <property type="component" value="Chromosome MARIT"/>
</dbReference>
<dbReference type="STRING" id="1349785.GCA_000509405_00333"/>
<dbReference type="InterPro" id="IPR012549">
    <property type="entry name" value="EptA-like_N"/>
</dbReference>
<keyword evidence="7 8" id="KW-0472">Membrane</keyword>
<evidence type="ECO:0000256" key="8">
    <source>
        <dbReference type="SAM" id="Phobius"/>
    </source>
</evidence>
<evidence type="ECO:0000256" key="3">
    <source>
        <dbReference type="ARBA" id="ARBA00022519"/>
    </source>
</evidence>
<dbReference type="CDD" id="cd16017">
    <property type="entry name" value="LptA"/>
    <property type="match status" value="1"/>
</dbReference>
<dbReference type="InterPro" id="IPR017850">
    <property type="entry name" value="Alkaline_phosphatase_core_sf"/>
</dbReference>
<dbReference type="OrthoDB" id="9786870at2"/>
<evidence type="ECO:0000313" key="12">
    <source>
        <dbReference type="Proteomes" id="UP000231564"/>
    </source>
</evidence>
<organism evidence="11 12">
    <name type="scientific">Tenacibaculum maritimum NCIMB 2154</name>
    <dbReference type="NCBI Taxonomy" id="1349785"/>
    <lineage>
        <taxon>Bacteria</taxon>
        <taxon>Pseudomonadati</taxon>
        <taxon>Bacteroidota</taxon>
        <taxon>Flavobacteriia</taxon>
        <taxon>Flavobacteriales</taxon>
        <taxon>Flavobacteriaceae</taxon>
        <taxon>Tenacibaculum</taxon>
    </lineage>
</organism>
<dbReference type="EMBL" id="LT634361">
    <property type="protein sequence ID" value="SFZ84009.1"/>
    <property type="molecule type" value="Genomic_DNA"/>
</dbReference>
<keyword evidence="3" id="KW-0997">Cell inner membrane</keyword>
<evidence type="ECO:0000256" key="6">
    <source>
        <dbReference type="ARBA" id="ARBA00022989"/>
    </source>
</evidence>
<keyword evidence="2" id="KW-1003">Cell membrane</keyword>
<dbReference type="GeneID" id="47723921"/>
<evidence type="ECO:0000313" key="11">
    <source>
        <dbReference type="EMBL" id="SFZ84009.1"/>
    </source>
</evidence>
<dbReference type="InterPro" id="IPR058130">
    <property type="entry name" value="PEA_transf_C"/>
</dbReference>
<evidence type="ECO:0000259" key="9">
    <source>
        <dbReference type="Pfam" id="PF00884"/>
    </source>
</evidence>
<dbReference type="KEGG" id="tmar:MARIT_2450"/>
<sequence length="509" mass="58120">MLRKKIKLYYFALIISLLNLILYHFAFYQFIVNHIEVASLNGMVLLISLTLLAIVLNALVFYIGLFLLGIVGKWLLVLFFNTNAIALYFINTYGVIIDKTMIGNILNTRFEESSSFFSLPLILYVLFLGIIPSVFLFRFTIISVKIKQFSFHVLAALFFLLTLAFANASNWLWIDKHSKTLGAIVMPWSYVVNTIRFFQHQSEKNKTQILLPNATLKNNTKSIVVLVIGESARSANFSLYGYHKKTNPILSTIKDLHVYPAKSAATYTTAGVKAILDHKETNQLYEILPNYLDRNGVAVIWRTTNWGEPTVKAKNYANKEALRAACKKPTCLYDEVLLHDLKTEIQNTKKDKIFVVLHTSTSHGPTYFKKYPAQFNQFTPVCKSVVLADCSQEELINAYDNTILYTDYILANVIKELRQLDDYQTTMLYVSDHGESLGEKNLYMHGIPMAIAPKEQVEIPFIAWSATDSIVFKEPYEVSQYHVFHSVLDLLAIDSPIYNEQMSIVKKNN</sequence>
<name>A0A2H1EC45_9FLAO</name>
<feature type="transmembrane region" description="Helical" evidence="8">
    <location>
        <begin position="9"/>
        <end position="31"/>
    </location>
</feature>
<gene>
    <name evidence="11" type="ORF">MARIT_2450</name>
</gene>
<dbReference type="InterPro" id="IPR000917">
    <property type="entry name" value="Sulfatase_N"/>
</dbReference>
<evidence type="ECO:0000256" key="7">
    <source>
        <dbReference type="ARBA" id="ARBA00023136"/>
    </source>
</evidence>
<evidence type="ECO:0000256" key="4">
    <source>
        <dbReference type="ARBA" id="ARBA00022679"/>
    </source>
</evidence>
<dbReference type="GO" id="GO:0009244">
    <property type="term" value="P:lipopolysaccharide core region biosynthetic process"/>
    <property type="evidence" value="ECO:0007669"/>
    <property type="project" value="TreeGrafter"/>
</dbReference>
<reference evidence="11 12" key="1">
    <citation type="submission" date="2016-11" db="EMBL/GenBank/DDBJ databases">
        <authorList>
            <person name="Jaros S."/>
            <person name="Januszkiewicz K."/>
            <person name="Wedrychowicz H."/>
        </authorList>
    </citation>
    <scope>NUCLEOTIDE SEQUENCE [LARGE SCALE GENOMIC DNA]</scope>
    <source>
        <strain evidence="11">NCIMB 2154T</strain>
    </source>
</reference>
<feature type="domain" description="Phosphoethanolamine transferase N-terminal" evidence="10">
    <location>
        <begin position="58"/>
        <end position="201"/>
    </location>
</feature>
<evidence type="ECO:0000259" key="10">
    <source>
        <dbReference type="Pfam" id="PF08019"/>
    </source>
</evidence>
<dbReference type="Pfam" id="PF00884">
    <property type="entry name" value="Sulfatase"/>
    <property type="match status" value="1"/>
</dbReference>
<comment type="subcellular location">
    <subcellularLocation>
        <location evidence="1">Cell inner membrane</location>
        <topology evidence="1">Multi-pass membrane protein</topology>
    </subcellularLocation>
</comment>
<dbReference type="AlphaFoldDB" id="A0A2H1EC45"/>
<dbReference type="Pfam" id="PF08019">
    <property type="entry name" value="EptA_B_N"/>
    <property type="match status" value="1"/>
</dbReference>
<feature type="transmembrane region" description="Helical" evidence="8">
    <location>
        <begin position="116"/>
        <end position="137"/>
    </location>
</feature>
<dbReference type="PANTHER" id="PTHR30443:SF0">
    <property type="entry name" value="PHOSPHOETHANOLAMINE TRANSFERASE EPTA"/>
    <property type="match status" value="1"/>
</dbReference>
<protein>
    <submittedName>
        <fullName evidence="11">Lipid A phosphoethanolamine transferase</fullName>
    </submittedName>
</protein>
<feature type="domain" description="Sulfatase N-terminal" evidence="9">
    <location>
        <begin position="224"/>
        <end position="491"/>
    </location>
</feature>
<feature type="transmembrane region" description="Helical" evidence="8">
    <location>
        <begin position="43"/>
        <end position="68"/>
    </location>
</feature>
<evidence type="ECO:0000256" key="1">
    <source>
        <dbReference type="ARBA" id="ARBA00004429"/>
    </source>
</evidence>
<keyword evidence="5 8" id="KW-0812">Transmembrane</keyword>
<accession>A0A2H1EC45</accession>
<dbReference type="InterPro" id="IPR040423">
    <property type="entry name" value="PEA_transferase"/>
</dbReference>
<dbReference type="PANTHER" id="PTHR30443">
    <property type="entry name" value="INNER MEMBRANE PROTEIN"/>
    <property type="match status" value="1"/>
</dbReference>
<feature type="transmembrane region" description="Helical" evidence="8">
    <location>
        <begin position="149"/>
        <end position="174"/>
    </location>
</feature>
<dbReference type="NCBIfam" id="NF007160">
    <property type="entry name" value="PRK09598.1"/>
    <property type="match status" value="1"/>
</dbReference>
<feature type="transmembrane region" description="Helical" evidence="8">
    <location>
        <begin position="75"/>
        <end position="96"/>
    </location>
</feature>
<proteinExistence type="predicted"/>
<dbReference type="SUPFAM" id="SSF53649">
    <property type="entry name" value="Alkaline phosphatase-like"/>
    <property type="match status" value="1"/>
</dbReference>
<evidence type="ECO:0000256" key="5">
    <source>
        <dbReference type="ARBA" id="ARBA00022692"/>
    </source>
</evidence>
<dbReference type="GO" id="GO:0016776">
    <property type="term" value="F:phosphotransferase activity, phosphate group as acceptor"/>
    <property type="evidence" value="ECO:0007669"/>
    <property type="project" value="TreeGrafter"/>
</dbReference>
<dbReference type="Gene3D" id="3.40.720.10">
    <property type="entry name" value="Alkaline Phosphatase, subunit A"/>
    <property type="match status" value="1"/>
</dbReference>
<keyword evidence="4 11" id="KW-0808">Transferase</keyword>
<keyword evidence="12" id="KW-1185">Reference proteome</keyword>
<dbReference type="GO" id="GO:0005886">
    <property type="term" value="C:plasma membrane"/>
    <property type="evidence" value="ECO:0007669"/>
    <property type="project" value="UniProtKB-SubCell"/>
</dbReference>